<comment type="caution">
    <text evidence="1">The sequence shown here is derived from an EMBL/GenBank/DDBJ whole genome shotgun (WGS) entry which is preliminary data.</text>
</comment>
<accession>A0A9Q4FS04</accession>
<sequence>MKRSSRLSIALHALVHLHAQPGKSLTSANLATCLMTNAVVVRRVLGELREAGIVEASKGPNGGWSLMRPATDITLRDVYVAMGERLLRTESDPGDATCAIVRSVDRVMTEFLDDAEALLAARLARVRLSDIAANAMHAGFPRLD</sequence>
<dbReference type="GO" id="GO:0003700">
    <property type="term" value="F:DNA-binding transcription factor activity"/>
    <property type="evidence" value="ECO:0007669"/>
    <property type="project" value="TreeGrafter"/>
</dbReference>
<reference evidence="1" key="1">
    <citation type="submission" date="2022-06" db="EMBL/GenBank/DDBJ databases">
        <title>Devosia sp. XJ19-45 genome assembly.</title>
        <authorList>
            <person name="Li B."/>
            <person name="Cai M."/>
            <person name="Nie G."/>
            <person name="Li W."/>
        </authorList>
    </citation>
    <scope>NUCLEOTIDE SEQUENCE</scope>
    <source>
        <strain evidence="1">XJ19-45</strain>
    </source>
</reference>
<dbReference type="SUPFAM" id="SSF46785">
    <property type="entry name" value="Winged helix' DNA-binding domain"/>
    <property type="match status" value="1"/>
</dbReference>
<dbReference type="PANTHER" id="PTHR33221:SF15">
    <property type="entry name" value="HTH-TYPE TRANSCRIPTIONAL REGULATOR YWGB-RELATED"/>
    <property type="match status" value="1"/>
</dbReference>
<evidence type="ECO:0000313" key="2">
    <source>
        <dbReference type="Proteomes" id="UP001060275"/>
    </source>
</evidence>
<organism evidence="1 2">
    <name type="scientific">Devosia ureilytica</name>
    <dbReference type="NCBI Taxonomy" id="2952754"/>
    <lineage>
        <taxon>Bacteria</taxon>
        <taxon>Pseudomonadati</taxon>
        <taxon>Pseudomonadota</taxon>
        <taxon>Alphaproteobacteria</taxon>
        <taxon>Hyphomicrobiales</taxon>
        <taxon>Devosiaceae</taxon>
        <taxon>Devosia</taxon>
    </lineage>
</organism>
<dbReference type="RefSeq" id="WP_254673943.1">
    <property type="nucleotide sequence ID" value="NZ_JAMWDU010000002.1"/>
</dbReference>
<protein>
    <submittedName>
        <fullName evidence="1">Rrf2 family transcriptional regulator</fullName>
    </submittedName>
</protein>
<dbReference type="InterPro" id="IPR000944">
    <property type="entry name" value="Tscrpt_reg_Rrf2"/>
</dbReference>
<dbReference type="EMBL" id="JAMWDU010000002">
    <property type="protein sequence ID" value="MCP8886359.1"/>
    <property type="molecule type" value="Genomic_DNA"/>
</dbReference>
<dbReference type="AlphaFoldDB" id="A0A9Q4FS04"/>
<evidence type="ECO:0000313" key="1">
    <source>
        <dbReference type="EMBL" id="MCP8886359.1"/>
    </source>
</evidence>
<proteinExistence type="predicted"/>
<dbReference type="Proteomes" id="UP001060275">
    <property type="component" value="Unassembled WGS sequence"/>
</dbReference>
<dbReference type="Gene3D" id="1.10.10.10">
    <property type="entry name" value="Winged helix-like DNA-binding domain superfamily/Winged helix DNA-binding domain"/>
    <property type="match status" value="1"/>
</dbReference>
<dbReference type="InterPro" id="IPR036388">
    <property type="entry name" value="WH-like_DNA-bd_sf"/>
</dbReference>
<dbReference type="GO" id="GO:0005829">
    <property type="term" value="C:cytosol"/>
    <property type="evidence" value="ECO:0007669"/>
    <property type="project" value="TreeGrafter"/>
</dbReference>
<dbReference type="PANTHER" id="PTHR33221">
    <property type="entry name" value="WINGED HELIX-TURN-HELIX TRANSCRIPTIONAL REGULATOR, RRF2 FAMILY"/>
    <property type="match status" value="1"/>
</dbReference>
<dbReference type="InterPro" id="IPR036390">
    <property type="entry name" value="WH_DNA-bd_sf"/>
</dbReference>
<keyword evidence="2" id="KW-1185">Reference proteome</keyword>
<gene>
    <name evidence="1" type="ORF">NF348_04520</name>
</gene>
<dbReference type="Pfam" id="PF02082">
    <property type="entry name" value="Rrf2"/>
    <property type="match status" value="1"/>
</dbReference>
<dbReference type="PROSITE" id="PS51197">
    <property type="entry name" value="HTH_RRF2_2"/>
    <property type="match status" value="1"/>
</dbReference>
<name>A0A9Q4FS04_9HYPH</name>